<evidence type="ECO:0000256" key="1">
    <source>
        <dbReference type="ARBA" id="ARBA00010641"/>
    </source>
</evidence>
<dbReference type="CDD" id="cd06171">
    <property type="entry name" value="Sigma70_r4"/>
    <property type="match status" value="1"/>
</dbReference>
<dbReference type="Gene3D" id="1.10.10.10">
    <property type="entry name" value="Winged helix-like DNA-binding domain superfamily/Winged helix DNA-binding domain"/>
    <property type="match status" value="1"/>
</dbReference>
<feature type="domain" description="RNA polymerase sigma-70 region 2" evidence="6">
    <location>
        <begin position="31"/>
        <end position="102"/>
    </location>
</feature>
<dbReference type="InterPro" id="IPR014284">
    <property type="entry name" value="RNA_pol_sigma-70_dom"/>
</dbReference>
<dbReference type="PANTHER" id="PTHR43133:SF8">
    <property type="entry name" value="RNA POLYMERASE SIGMA FACTOR HI_1459-RELATED"/>
    <property type="match status" value="1"/>
</dbReference>
<dbReference type="InterPro" id="IPR013249">
    <property type="entry name" value="RNA_pol_sigma70_r4_t2"/>
</dbReference>
<dbReference type="InterPro" id="IPR039425">
    <property type="entry name" value="RNA_pol_sigma-70-like"/>
</dbReference>
<keyword evidence="3" id="KW-0731">Sigma factor</keyword>
<dbReference type="AlphaFoldDB" id="A0A7Z0KZ34"/>
<dbReference type="SUPFAM" id="SSF88946">
    <property type="entry name" value="Sigma2 domain of RNA polymerase sigma factors"/>
    <property type="match status" value="1"/>
</dbReference>
<dbReference type="GO" id="GO:0016987">
    <property type="term" value="F:sigma factor activity"/>
    <property type="evidence" value="ECO:0007669"/>
    <property type="project" value="UniProtKB-KW"/>
</dbReference>
<dbReference type="Gene3D" id="1.10.1740.10">
    <property type="match status" value="1"/>
</dbReference>
<reference evidence="8 9" key="1">
    <citation type="journal article" date="2000" name="Arch. Microbiol.">
        <title>Rhodobaca bogoriensis gen. nov. and sp. nov., an alkaliphilic purple nonsulfur bacterium from African Rift Valley soda lakes.</title>
        <authorList>
            <person name="Milford A.D."/>
            <person name="Achenbach L.A."/>
            <person name="Jung D.O."/>
            <person name="Madigan M.T."/>
        </authorList>
    </citation>
    <scope>NUCLEOTIDE SEQUENCE [LARGE SCALE GENOMIC DNA]</scope>
    <source>
        <strain evidence="8 9">2376</strain>
    </source>
</reference>
<accession>A0A7Z0KZ34</accession>
<dbReference type="GO" id="GO:0003677">
    <property type="term" value="F:DNA binding"/>
    <property type="evidence" value="ECO:0007669"/>
    <property type="project" value="UniProtKB-KW"/>
</dbReference>
<comment type="caution">
    <text evidence="8">The sequence shown here is derived from an EMBL/GenBank/DDBJ whole genome shotgun (WGS) entry which is preliminary data.</text>
</comment>
<gene>
    <name evidence="8" type="ORF">HUK65_03315</name>
</gene>
<evidence type="ECO:0000256" key="4">
    <source>
        <dbReference type="ARBA" id="ARBA00023125"/>
    </source>
</evidence>
<protein>
    <submittedName>
        <fullName evidence="8">RNA polymerase sigma factor</fullName>
    </submittedName>
</protein>
<dbReference type="EMBL" id="JACBXS010000005">
    <property type="protein sequence ID" value="NYS24008.1"/>
    <property type="molecule type" value="Genomic_DNA"/>
</dbReference>
<dbReference type="GO" id="GO:0006352">
    <property type="term" value="P:DNA-templated transcription initiation"/>
    <property type="evidence" value="ECO:0007669"/>
    <property type="project" value="InterPro"/>
</dbReference>
<evidence type="ECO:0000256" key="5">
    <source>
        <dbReference type="ARBA" id="ARBA00023163"/>
    </source>
</evidence>
<dbReference type="InterPro" id="IPR013324">
    <property type="entry name" value="RNA_pol_sigma_r3/r4-like"/>
</dbReference>
<dbReference type="InterPro" id="IPR013325">
    <property type="entry name" value="RNA_pol_sigma_r2"/>
</dbReference>
<keyword evidence="2" id="KW-0805">Transcription regulation</keyword>
<dbReference type="SUPFAM" id="SSF88659">
    <property type="entry name" value="Sigma3 and sigma4 domains of RNA polymerase sigma factors"/>
    <property type="match status" value="1"/>
</dbReference>
<dbReference type="NCBIfam" id="TIGR02937">
    <property type="entry name" value="sigma70-ECF"/>
    <property type="match status" value="1"/>
</dbReference>
<feature type="domain" description="RNA polymerase sigma factor 70 region 4 type 2" evidence="7">
    <location>
        <begin position="132"/>
        <end position="183"/>
    </location>
</feature>
<proteinExistence type="inferred from homology"/>
<dbReference type="PANTHER" id="PTHR43133">
    <property type="entry name" value="RNA POLYMERASE ECF-TYPE SIGMA FACTO"/>
    <property type="match status" value="1"/>
</dbReference>
<dbReference type="Proteomes" id="UP000529417">
    <property type="component" value="Unassembled WGS sequence"/>
</dbReference>
<comment type="similarity">
    <text evidence="1">Belongs to the sigma-70 factor family. ECF subfamily.</text>
</comment>
<dbReference type="InterPro" id="IPR036388">
    <property type="entry name" value="WH-like_DNA-bd_sf"/>
</dbReference>
<evidence type="ECO:0000313" key="8">
    <source>
        <dbReference type="EMBL" id="NYS24008.1"/>
    </source>
</evidence>
<dbReference type="Pfam" id="PF04542">
    <property type="entry name" value="Sigma70_r2"/>
    <property type="match status" value="1"/>
</dbReference>
<name>A0A7Z0KZ34_9RHOB</name>
<keyword evidence="9" id="KW-1185">Reference proteome</keyword>
<dbReference type="NCBIfam" id="NF009176">
    <property type="entry name" value="PRK12524.1"/>
    <property type="match status" value="1"/>
</dbReference>
<evidence type="ECO:0000259" key="7">
    <source>
        <dbReference type="Pfam" id="PF08281"/>
    </source>
</evidence>
<evidence type="ECO:0000256" key="3">
    <source>
        <dbReference type="ARBA" id="ARBA00023082"/>
    </source>
</evidence>
<organism evidence="8 9">
    <name type="scientific">Rhabdonatronobacter sediminivivens</name>
    <dbReference type="NCBI Taxonomy" id="2743469"/>
    <lineage>
        <taxon>Bacteria</taxon>
        <taxon>Pseudomonadati</taxon>
        <taxon>Pseudomonadota</taxon>
        <taxon>Alphaproteobacteria</taxon>
        <taxon>Rhodobacterales</taxon>
        <taxon>Paracoccaceae</taxon>
        <taxon>Rhabdonatronobacter</taxon>
    </lineage>
</organism>
<dbReference type="RefSeq" id="WP_179904716.1">
    <property type="nucleotide sequence ID" value="NZ_JACBXS010000005.1"/>
</dbReference>
<sequence>MDPLTTSTGAEPDAALLARYARGDAAAARLLAERLAPMVLRFATRMLGGDRAEAEDVTQEAMLRLWRQAPQWQADGAAKPATWVYRVAANLCTDRLRRRARRRHLPLEAAADPPDPGSSAAAQIMDATRAAALEAALASLPERQRQAVILRHIEGLANPEIAQIMDTGVEAVESLLARGKRALQARLAGKRPELGYDDDEDT</sequence>
<evidence type="ECO:0000256" key="2">
    <source>
        <dbReference type="ARBA" id="ARBA00023015"/>
    </source>
</evidence>
<dbReference type="Pfam" id="PF08281">
    <property type="entry name" value="Sigma70_r4_2"/>
    <property type="match status" value="1"/>
</dbReference>
<dbReference type="InterPro" id="IPR007627">
    <property type="entry name" value="RNA_pol_sigma70_r2"/>
</dbReference>
<keyword evidence="4" id="KW-0238">DNA-binding</keyword>
<evidence type="ECO:0000259" key="6">
    <source>
        <dbReference type="Pfam" id="PF04542"/>
    </source>
</evidence>
<evidence type="ECO:0000313" key="9">
    <source>
        <dbReference type="Proteomes" id="UP000529417"/>
    </source>
</evidence>
<keyword evidence="5" id="KW-0804">Transcription</keyword>